<dbReference type="SUPFAM" id="SSF54534">
    <property type="entry name" value="FKBP-like"/>
    <property type="match status" value="2"/>
</dbReference>
<dbReference type="InterPro" id="IPR050280">
    <property type="entry name" value="OMP_Chaperone_SurA"/>
</dbReference>
<evidence type="ECO:0000256" key="2">
    <source>
        <dbReference type="PROSITE-ProRule" id="PRU00278"/>
    </source>
</evidence>
<reference evidence="4 5" key="1">
    <citation type="submission" date="2018-12" db="EMBL/GenBank/DDBJ databases">
        <title>Complete genome of Nonlabens sp. MJ115.</title>
        <authorList>
            <person name="Choi H.S."/>
            <person name="Jung J."/>
        </authorList>
    </citation>
    <scope>NUCLEOTIDE SEQUENCE [LARGE SCALE GENOMIC DNA]</scope>
    <source>
        <strain evidence="4 5">MJ115</strain>
    </source>
</reference>
<keyword evidence="1" id="KW-0732">Signal</keyword>
<dbReference type="PANTHER" id="PTHR47637">
    <property type="entry name" value="CHAPERONE SURA"/>
    <property type="match status" value="1"/>
</dbReference>
<dbReference type="PANTHER" id="PTHR47637:SF1">
    <property type="entry name" value="CHAPERONE SURA"/>
    <property type="match status" value="1"/>
</dbReference>
<dbReference type="OrthoDB" id="14196at2"/>
<accession>A0A3S9N1H2</accession>
<name>A0A3S9N1H2_9FLAO</name>
<dbReference type="Proteomes" id="UP000279600">
    <property type="component" value="Chromosome"/>
</dbReference>
<dbReference type="PROSITE" id="PS50198">
    <property type="entry name" value="PPIC_PPIASE_2"/>
    <property type="match status" value="2"/>
</dbReference>
<dbReference type="InterPro" id="IPR027304">
    <property type="entry name" value="Trigger_fact/SurA_dom_sf"/>
</dbReference>
<evidence type="ECO:0000256" key="1">
    <source>
        <dbReference type="ARBA" id="ARBA00022729"/>
    </source>
</evidence>
<organism evidence="4 5">
    <name type="scientific">Nonlabens ponticola</name>
    <dbReference type="NCBI Taxonomy" id="2496866"/>
    <lineage>
        <taxon>Bacteria</taxon>
        <taxon>Pseudomonadati</taxon>
        <taxon>Bacteroidota</taxon>
        <taxon>Flavobacteriia</taxon>
        <taxon>Flavobacteriales</taxon>
        <taxon>Flavobacteriaceae</taxon>
        <taxon>Nonlabens</taxon>
    </lineage>
</organism>
<evidence type="ECO:0000313" key="5">
    <source>
        <dbReference type="Proteomes" id="UP000279600"/>
    </source>
</evidence>
<evidence type="ECO:0000313" key="4">
    <source>
        <dbReference type="EMBL" id="AZQ45248.1"/>
    </source>
</evidence>
<dbReference type="EMBL" id="CP034549">
    <property type="protein sequence ID" value="AZQ45248.1"/>
    <property type="molecule type" value="Genomic_DNA"/>
</dbReference>
<keyword evidence="5" id="KW-1185">Reference proteome</keyword>
<proteinExistence type="predicted"/>
<gene>
    <name evidence="4" type="ORF">EJ995_11930</name>
</gene>
<sequence>MQYKINDLKSILKLTSVFVALAFASIGYAQQVKPRTAGNQFDVKVQQQSDEQIKRDVLSALNDTVKQPRREVRFRIDGVSGVIGDYVILESDISKQLQAWKRSGQPGDLSECDLMESLLIEKMYAHHAIQDSITVADAEINGYTDQRIRYFQDKLGGVSEETVAQYYQKETVQQLRDELNQLGRDELLSNRMQQRLTEEVDITPEEVRQFFYNIPEDERPLFNTEVEMARIVVNAVPTEEAVQDVIDKLNQYRTDVLENGSDFAAKATLFSEDIGTERQGGVLSLKRSDPYAKEFKDATFSLTEVGQISEPFETQFGWHIVYLEKIRGSVRDVRHILLYPYISTAQEAKARRKLETMRDSIILNQISFADAARAISDEKRTAKNGGQLVNPQTGEYRLDLTRAAPDLVSTVQFMEEGDVSGIIESRAPGGQNLATFTIVNLIKKIKDHKADYTGDFLKIKELALRDKQVRKIAEWREEKLKDTYVKIGDEYKKCDFLQQWTQ</sequence>
<feature type="domain" description="PpiC" evidence="3">
    <location>
        <begin position="223"/>
        <end position="325"/>
    </location>
</feature>
<dbReference type="Pfam" id="PF00639">
    <property type="entry name" value="Rotamase"/>
    <property type="match status" value="2"/>
</dbReference>
<dbReference type="Gene3D" id="3.10.50.40">
    <property type="match status" value="2"/>
</dbReference>
<dbReference type="KEGG" id="noj:EJ995_11930"/>
<protein>
    <submittedName>
        <fullName evidence="4">Peptidylprolyl isomerase</fullName>
    </submittedName>
</protein>
<dbReference type="GO" id="GO:0003755">
    <property type="term" value="F:peptidyl-prolyl cis-trans isomerase activity"/>
    <property type="evidence" value="ECO:0007669"/>
    <property type="project" value="UniProtKB-KW"/>
</dbReference>
<keyword evidence="2" id="KW-0697">Rotamase</keyword>
<keyword evidence="2 4" id="KW-0413">Isomerase</keyword>
<evidence type="ECO:0000259" key="3">
    <source>
        <dbReference type="PROSITE" id="PS50198"/>
    </source>
</evidence>
<dbReference type="InterPro" id="IPR000297">
    <property type="entry name" value="PPIase_PpiC"/>
</dbReference>
<feature type="domain" description="PpiC" evidence="3">
    <location>
        <begin position="328"/>
        <end position="425"/>
    </location>
</feature>
<dbReference type="SUPFAM" id="SSF109998">
    <property type="entry name" value="Triger factor/SurA peptide-binding domain-like"/>
    <property type="match status" value="1"/>
</dbReference>
<dbReference type="AlphaFoldDB" id="A0A3S9N1H2"/>
<dbReference type="InterPro" id="IPR046357">
    <property type="entry name" value="PPIase_dom_sf"/>
</dbReference>